<dbReference type="SUPFAM" id="SSF54529">
    <property type="entry name" value="Mitochondrial glycoprotein MAM33-like"/>
    <property type="match status" value="1"/>
</dbReference>
<organism evidence="4 5">
    <name type="scientific">Adineta ricciae</name>
    <name type="common">Rotifer</name>
    <dbReference type="NCBI Taxonomy" id="249248"/>
    <lineage>
        <taxon>Eukaryota</taxon>
        <taxon>Metazoa</taxon>
        <taxon>Spiralia</taxon>
        <taxon>Gnathifera</taxon>
        <taxon>Rotifera</taxon>
        <taxon>Eurotatoria</taxon>
        <taxon>Bdelloidea</taxon>
        <taxon>Adinetida</taxon>
        <taxon>Adinetidae</taxon>
        <taxon>Adineta</taxon>
    </lineage>
</organism>
<dbReference type="EMBL" id="CAJNOJ010000021">
    <property type="protein sequence ID" value="CAF0844426.1"/>
    <property type="molecule type" value="Genomic_DNA"/>
</dbReference>
<evidence type="ECO:0000259" key="3">
    <source>
        <dbReference type="Pfam" id="PF02953"/>
    </source>
</evidence>
<reference evidence="4" key="1">
    <citation type="submission" date="2021-02" db="EMBL/GenBank/DDBJ databases">
        <authorList>
            <person name="Nowell W R."/>
        </authorList>
    </citation>
    <scope>NUCLEOTIDE SEQUENCE</scope>
</reference>
<gene>
    <name evidence="4" type="ORF">EDS130_LOCUS6992</name>
</gene>
<dbReference type="PANTHER" id="PTHR10826:SF1">
    <property type="entry name" value="COMPLEMENT COMPONENT 1 Q SUBCOMPONENT-BINDING PROTEIN, MITOCHONDRIAL"/>
    <property type="match status" value="1"/>
</dbReference>
<feature type="region of interest" description="Disordered" evidence="2">
    <location>
        <begin position="267"/>
        <end position="287"/>
    </location>
</feature>
<dbReference type="Pfam" id="PF02330">
    <property type="entry name" value="MAM33"/>
    <property type="match status" value="1"/>
</dbReference>
<dbReference type="InterPro" id="IPR035427">
    <property type="entry name" value="Tim10-like_dom_sf"/>
</dbReference>
<dbReference type="InterPro" id="IPR036561">
    <property type="entry name" value="MAM33_sf"/>
</dbReference>
<name>A0A813VP01_ADIRI</name>
<evidence type="ECO:0000256" key="2">
    <source>
        <dbReference type="SAM" id="MobiDB-lite"/>
    </source>
</evidence>
<evidence type="ECO:0000313" key="5">
    <source>
        <dbReference type="Proteomes" id="UP000663852"/>
    </source>
</evidence>
<dbReference type="InterPro" id="IPR004217">
    <property type="entry name" value="Tim10-like"/>
</dbReference>
<sequence>MSLASLANDPELQKFVAEKELENQLTAQVHHLTNVCFDKCLESNGNLSELSSRHTTCLQNCVDRFLDCTTLITNRTIQQEKKAIYLSLSMAFRGLTRGLFQLVTHRRLYSSISTQVFARKPIVTNQRFLPYRSFSSVQTNEDAYQDLNRFLDKEIQLEKSAQKHPSTLPTIQGFQVQSNGPEVTLTRQSGNDKVTVKFNVTNTVNAMDSDQDAGLDAAGQQKFGDETATQPSSQLKSRPTFNVDISRGGQTLSFLCSYLPQDYPHAPELGQVGENEHQRGGRSDQEDQLEDFQIDEFAIHEGEWTEKVYSADCAVIDGELYDKLLNILEEHGIGEEYKQKSSYHHVNHLLLSLCYTLHISNFSSITWSKYPGDRLERTLFTVERQQEYFANEQRAKVDTMVVRATIEEIRCGDLVLKAPLGVTKPFVTWRFAIRQNAIVPVGPVE</sequence>
<dbReference type="GO" id="GO:0005759">
    <property type="term" value="C:mitochondrial matrix"/>
    <property type="evidence" value="ECO:0007669"/>
    <property type="project" value="InterPro"/>
</dbReference>
<feature type="domain" description="Tim10-like" evidence="3">
    <location>
        <begin position="20"/>
        <end position="76"/>
    </location>
</feature>
<evidence type="ECO:0000256" key="1">
    <source>
        <dbReference type="ARBA" id="ARBA00005457"/>
    </source>
</evidence>
<proteinExistence type="inferred from homology"/>
<comment type="similarity">
    <text evidence="1">Belongs to the MAM33 family.</text>
</comment>
<protein>
    <recommendedName>
        <fullName evidence="3">Tim10-like domain-containing protein</fullName>
    </recommendedName>
</protein>
<comment type="caution">
    <text evidence="4">The sequence shown here is derived from an EMBL/GenBank/DDBJ whole genome shotgun (WGS) entry which is preliminary data.</text>
</comment>
<dbReference type="SUPFAM" id="SSF144122">
    <property type="entry name" value="Tim10-like"/>
    <property type="match status" value="1"/>
</dbReference>
<dbReference type="InterPro" id="IPR003428">
    <property type="entry name" value="MAM33"/>
</dbReference>
<dbReference type="Gene3D" id="3.10.280.10">
    <property type="entry name" value="Mitochondrial glycoprotein"/>
    <property type="match status" value="1"/>
</dbReference>
<dbReference type="AlphaFoldDB" id="A0A813VP01"/>
<dbReference type="PANTHER" id="PTHR10826">
    <property type="entry name" value="COMPLEMENT COMPONENT 1"/>
    <property type="match status" value="1"/>
</dbReference>
<dbReference type="Pfam" id="PF02953">
    <property type="entry name" value="zf-Tim10_DDP"/>
    <property type="match status" value="1"/>
</dbReference>
<dbReference type="Gene3D" id="1.10.287.810">
    <property type="entry name" value="Mitochondrial import inner membrane translocase subunit tim13 like domains"/>
    <property type="match status" value="1"/>
</dbReference>
<dbReference type="OrthoDB" id="278212at2759"/>
<dbReference type="Proteomes" id="UP000663852">
    <property type="component" value="Unassembled WGS sequence"/>
</dbReference>
<accession>A0A813VP01</accession>
<dbReference type="GO" id="GO:0042256">
    <property type="term" value="P:cytosolic ribosome assembly"/>
    <property type="evidence" value="ECO:0007669"/>
    <property type="project" value="TreeGrafter"/>
</dbReference>
<feature type="compositionally biased region" description="Basic and acidic residues" evidence="2">
    <location>
        <begin position="274"/>
        <end position="285"/>
    </location>
</feature>
<evidence type="ECO:0000313" key="4">
    <source>
        <dbReference type="EMBL" id="CAF0844426.1"/>
    </source>
</evidence>